<dbReference type="PANTHER" id="PTHR34599:SF1">
    <property type="entry name" value="PHOSPHATIDIC ACID PHOSPHATASE TYPE 2_HALOPEROXIDASE DOMAIN-CONTAINING PROTEIN"/>
    <property type="match status" value="1"/>
</dbReference>
<dbReference type="RefSeq" id="WP_218315123.1">
    <property type="nucleotide sequence ID" value="NZ_JAGSPB010000001.1"/>
</dbReference>
<keyword evidence="1" id="KW-0732">Signal</keyword>
<sequence>MRNLQKHKILLVSGVFFALGASVDARADSVMEWNIKAREIVVDAKLRTAHSNRALAIVHTSVYEAVNAITKKYPASLPLKAADNSSIDAAIASAVRVSLLYLMPDRSRELEEVYAEALAKIEDGDEKAQGIAIGQQAANTVWAARKNDGSQYPETYRPYTTAGNYVPTTIPAVPSWANRKPWMFSDPTRFRPGPPPKLASDVWVRDFNAVKRMGSRNSEDRSEEQTRMAKFWEATLPPIYHGVVHSVANMPGRDVTQNARLFAAVTRATDDAMIAVFEAKYHYGFWRPITAIRNADIDGNEGTLTDPAWVPFIPTPMHPEYPCAHCVVAGTVGAILKAEIGENATPELWTVSYTDGGARRSWTSVDDFIQEVSDARIYDGVHYRTSTEVGSAMGLEIGALAVETYLSPLKSAGNPEDN</sequence>
<name>A0ABS6SI67_9SPHN</name>
<keyword evidence="3" id="KW-1185">Reference proteome</keyword>
<accession>A0ABS6SI67</accession>
<dbReference type="InterPro" id="IPR052559">
    <property type="entry name" value="V-haloperoxidase"/>
</dbReference>
<evidence type="ECO:0000313" key="2">
    <source>
        <dbReference type="EMBL" id="MBV7264561.1"/>
    </source>
</evidence>
<dbReference type="CDD" id="cd03398">
    <property type="entry name" value="PAP2_haloperoxidase"/>
    <property type="match status" value="1"/>
</dbReference>
<protein>
    <submittedName>
        <fullName evidence="2">Vanadium-dependent haloperoxidase</fullName>
    </submittedName>
</protein>
<feature type="signal peptide" evidence="1">
    <location>
        <begin position="1"/>
        <end position="27"/>
    </location>
</feature>
<feature type="chain" id="PRO_5046622457" evidence="1">
    <location>
        <begin position="28"/>
        <end position="418"/>
    </location>
</feature>
<comment type="caution">
    <text evidence="2">The sequence shown here is derived from an EMBL/GenBank/DDBJ whole genome shotgun (WGS) entry which is preliminary data.</text>
</comment>
<proteinExistence type="predicted"/>
<evidence type="ECO:0000256" key="1">
    <source>
        <dbReference type="SAM" id="SignalP"/>
    </source>
</evidence>
<evidence type="ECO:0000313" key="3">
    <source>
        <dbReference type="Proteomes" id="UP000699975"/>
    </source>
</evidence>
<organism evidence="2 3">
    <name type="scientific">Erythrobacter ani</name>
    <dbReference type="NCBI Taxonomy" id="2827235"/>
    <lineage>
        <taxon>Bacteria</taxon>
        <taxon>Pseudomonadati</taxon>
        <taxon>Pseudomonadota</taxon>
        <taxon>Alphaproteobacteria</taxon>
        <taxon>Sphingomonadales</taxon>
        <taxon>Erythrobacteraceae</taxon>
        <taxon>Erythrobacter/Porphyrobacter group</taxon>
        <taxon>Erythrobacter</taxon>
    </lineage>
</organism>
<dbReference type="EMBL" id="JAGSPB010000001">
    <property type="protein sequence ID" value="MBV7264561.1"/>
    <property type="molecule type" value="Genomic_DNA"/>
</dbReference>
<dbReference type="PANTHER" id="PTHR34599">
    <property type="entry name" value="PEROXIDASE-RELATED"/>
    <property type="match status" value="1"/>
</dbReference>
<dbReference type="Proteomes" id="UP000699975">
    <property type="component" value="Unassembled WGS sequence"/>
</dbReference>
<reference evidence="2 3" key="1">
    <citation type="submission" date="2021-04" db="EMBL/GenBank/DDBJ databases">
        <authorList>
            <person name="Pira H."/>
            <person name="Risdian C."/>
            <person name="Wink J."/>
        </authorList>
    </citation>
    <scope>NUCLEOTIDE SEQUENCE [LARGE SCALE GENOMIC DNA]</scope>
    <source>
        <strain evidence="2 3">WH131</strain>
    </source>
</reference>
<gene>
    <name evidence="2" type="ORF">KCG45_00020</name>
</gene>